<evidence type="ECO:0000256" key="1">
    <source>
        <dbReference type="ARBA" id="ARBA00007843"/>
    </source>
</evidence>
<feature type="domain" description="FAS1" evidence="4">
    <location>
        <begin position="232"/>
        <end position="329"/>
    </location>
</feature>
<evidence type="ECO:0000313" key="6">
    <source>
        <dbReference type="Proteomes" id="UP000249390"/>
    </source>
</evidence>
<dbReference type="Proteomes" id="UP000249390">
    <property type="component" value="Unassembled WGS sequence"/>
</dbReference>
<dbReference type="AlphaFoldDB" id="A0A328CY00"/>
<keyword evidence="3" id="KW-0732">Signal</keyword>
<feature type="domain" description="FAS1" evidence="4">
    <location>
        <begin position="76"/>
        <end position="170"/>
    </location>
</feature>
<feature type="region of interest" description="Disordered" evidence="2">
    <location>
        <begin position="334"/>
        <end position="357"/>
    </location>
</feature>
<dbReference type="InterPro" id="IPR036378">
    <property type="entry name" value="FAS1_dom_sf"/>
</dbReference>
<evidence type="ECO:0000256" key="2">
    <source>
        <dbReference type="SAM" id="MobiDB-lite"/>
    </source>
</evidence>
<dbReference type="PANTHER" id="PTHR33985:SF17">
    <property type="entry name" value="FASCICLIN-LIKE ARABINOGALACTAN PROTEIN 20"/>
    <property type="match status" value="1"/>
</dbReference>
<evidence type="ECO:0000313" key="5">
    <source>
        <dbReference type="EMBL" id="RAL36899.1"/>
    </source>
</evidence>
<protein>
    <recommendedName>
        <fullName evidence="4">FAS1 domain-containing protein</fullName>
    </recommendedName>
</protein>
<keyword evidence="6" id="KW-1185">Reference proteome</keyword>
<dbReference type="Gene3D" id="2.30.180.10">
    <property type="entry name" value="FAS1 domain"/>
    <property type="match status" value="2"/>
</dbReference>
<accession>A0A328CY00</accession>
<comment type="caution">
    <text evidence="5">The sequence shown here is derived from an EMBL/GenBank/DDBJ whole genome shotgun (WGS) entry which is preliminary data.</text>
</comment>
<gene>
    <name evidence="5" type="ORF">DM860_016841</name>
</gene>
<dbReference type="PANTHER" id="PTHR33985">
    <property type="entry name" value="OS02G0491300 PROTEIN-RELATED"/>
    <property type="match status" value="1"/>
</dbReference>
<dbReference type="SUPFAM" id="SSF82153">
    <property type="entry name" value="FAS1 domain"/>
    <property type="match status" value="2"/>
</dbReference>
<reference evidence="5 6" key="1">
    <citation type="submission" date="2018-06" db="EMBL/GenBank/DDBJ databases">
        <title>The Genome of Cuscuta australis (Dodder) Provides Insight into the Evolution of Plant Parasitism.</title>
        <authorList>
            <person name="Liu H."/>
        </authorList>
    </citation>
    <scope>NUCLEOTIDE SEQUENCE [LARGE SCALE GENOMIC DNA]</scope>
    <source>
        <strain evidence="6">cv. Yunnan</strain>
        <tissue evidence="5">Vines</tissue>
    </source>
</reference>
<organism evidence="5 6">
    <name type="scientific">Cuscuta australis</name>
    <dbReference type="NCBI Taxonomy" id="267555"/>
    <lineage>
        <taxon>Eukaryota</taxon>
        <taxon>Viridiplantae</taxon>
        <taxon>Streptophyta</taxon>
        <taxon>Embryophyta</taxon>
        <taxon>Tracheophyta</taxon>
        <taxon>Spermatophyta</taxon>
        <taxon>Magnoliopsida</taxon>
        <taxon>eudicotyledons</taxon>
        <taxon>Gunneridae</taxon>
        <taxon>Pentapetalae</taxon>
        <taxon>asterids</taxon>
        <taxon>lamiids</taxon>
        <taxon>Solanales</taxon>
        <taxon>Convolvulaceae</taxon>
        <taxon>Cuscuteae</taxon>
        <taxon>Cuscuta</taxon>
        <taxon>Cuscuta subgen. Grammica</taxon>
        <taxon>Cuscuta sect. Cleistogrammica</taxon>
    </lineage>
</organism>
<dbReference type="InterPro" id="IPR000782">
    <property type="entry name" value="FAS1_domain"/>
</dbReference>
<dbReference type="InterPro" id="IPR052806">
    <property type="entry name" value="Fasciclin-like_AGP"/>
</dbReference>
<evidence type="ECO:0000259" key="4">
    <source>
        <dbReference type="SMART" id="SM00554"/>
    </source>
</evidence>
<dbReference type="SMART" id="SM00554">
    <property type="entry name" value="FAS1"/>
    <property type="match status" value="2"/>
</dbReference>
<evidence type="ECO:0000256" key="3">
    <source>
        <dbReference type="SAM" id="SignalP"/>
    </source>
</evidence>
<feature type="chain" id="PRO_5016327414" description="FAS1 domain-containing protein" evidence="3">
    <location>
        <begin position="24"/>
        <end position="357"/>
    </location>
</feature>
<dbReference type="EMBL" id="NQVE01000218">
    <property type="protein sequence ID" value="RAL36899.1"/>
    <property type="molecule type" value="Genomic_DNA"/>
</dbReference>
<name>A0A328CY00_9ASTE</name>
<sequence>MVSSKSLPLALFLFSISLSAARGDRSSQSPPQFVRTTVEALSDSGYTAMSLTIQLIADSDLFFHSDSITNFTSTFTIFTPPDSAFEAFGQPSLPHLLLHFAPISLSSTSLRSLPYGSKIPSLTSSSPLYVTTSRSDGSTVSINGVNISGSPIFDDGSVVVFPIDDFFRPNFSLQIEGEPSSCSNPRPGCKLQPFSQLQDASAALKSRGYLIMASFLDLQISGFLNPSPLKLTVFAPVDEALVMYSGDVIMYQSLFMRHILPCVLPWAELNELGKGTGIVFKDYANGFTMNIASDNGLVFVNGVKISFPDMFTNDWIVIHGLHDMIALPEETNMGREDSAMGSESKIQESISPDRSEF</sequence>
<comment type="similarity">
    <text evidence="1">Belongs to the fasciclin-like AGP family.</text>
</comment>
<feature type="signal peptide" evidence="3">
    <location>
        <begin position="1"/>
        <end position="23"/>
    </location>
</feature>
<proteinExistence type="inferred from homology"/>